<dbReference type="OrthoDB" id="431929at2759"/>
<proteinExistence type="predicted"/>
<reference evidence="3 4" key="1">
    <citation type="submission" date="2020-08" db="EMBL/GenBank/DDBJ databases">
        <authorList>
            <person name="Newling K."/>
            <person name="Davey J."/>
            <person name="Forrester S."/>
        </authorList>
    </citation>
    <scope>NUCLEOTIDE SEQUENCE [LARGE SCALE GENOMIC DNA]</scope>
    <source>
        <strain evidence="4">Crithidia deanei Carvalho (ATCC PRA-265)</strain>
    </source>
</reference>
<accession>A0A7G2CE89</accession>
<evidence type="ECO:0000256" key="1">
    <source>
        <dbReference type="SAM" id="MobiDB-lite"/>
    </source>
</evidence>
<dbReference type="InterPro" id="IPR035896">
    <property type="entry name" value="AN1-like_Znf"/>
</dbReference>
<dbReference type="PANTHER" id="PTHR14677:SF38">
    <property type="entry name" value="C2H2-TYPE DOMAIN-CONTAINING PROTEIN"/>
    <property type="match status" value="1"/>
</dbReference>
<protein>
    <recommendedName>
        <fullName evidence="5">AN1-like Zinc finger containing protein</fullName>
    </recommendedName>
</protein>
<sequence length="402" mass="43995">MLFLFPLFLFPQFSKVMEFNDSGDVCMECGVFDFLPGTCPRCQQIFCRDHMATHHRNLPSLTVLLAGDVAAQLEALPLCGDANPSEGLTVPHTDADPTAAERPSCHSCGQQWCVLSPCEQCGERFCPVHRFHEHGEDKKGMTQTTKGRSEPVPPSPGEESTTTHALCQPYTVANPVVLAPSDYKSRMMACSFFVLDRSTSSSAVELGVCSASVATESSVGQIIERWMDRVLPNRKELTASVSLYTVRAAKNPAVKVPQVTLEPFTSLGTIMREALASFDSLLVCLPPVEEEEARQYVQTLLFSSSPQLLQVRKDPRVRSLTAKLYISSQKRIKPEEPTVVDTAQPEDATPSVKEKTALSSCRVAIQVASAPLWTHLQQHEGEPCRPTAGGAWPCGRRALYGG</sequence>
<keyword evidence="2" id="KW-0732">Signal</keyword>
<name>A0A7G2CE89_9TRYP</name>
<dbReference type="AlphaFoldDB" id="A0A7G2CE89"/>
<dbReference type="Gene3D" id="4.10.1110.10">
    <property type="entry name" value="AN1-like Zinc finger"/>
    <property type="match status" value="1"/>
</dbReference>
<evidence type="ECO:0000313" key="3">
    <source>
        <dbReference type="EMBL" id="CAD2217194.1"/>
    </source>
</evidence>
<dbReference type="Proteomes" id="UP000515908">
    <property type="component" value="Chromosome 08"/>
</dbReference>
<gene>
    <name evidence="3" type="ORF">ADEAN_000467200</name>
</gene>
<dbReference type="EMBL" id="LR877152">
    <property type="protein sequence ID" value="CAD2217194.1"/>
    <property type="molecule type" value="Genomic_DNA"/>
</dbReference>
<feature type="signal peptide" evidence="2">
    <location>
        <begin position="1"/>
        <end position="16"/>
    </location>
</feature>
<dbReference type="PANTHER" id="PTHR14677">
    <property type="entry name" value="ARSENITE INDUCUBLE RNA ASSOCIATED PROTEIN AIP-1-RELATED"/>
    <property type="match status" value="1"/>
</dbReference>
<keyword evidence="4" id="KW-1185">Reference proteome</keyword>
<organism evidence="3 4">
    <name type="scientific">Angomonas deanei</name>
    <dbReference type="NCBI Taxonomy" id="59799"/>
    <lineage>
        <taxon>Eukaryota</taxon>
        <taxon>Discoba</taxon>
        <taxon>Euglenozoa</taxon>
        <taxon>Kinetoplastea</taxon>
        <taxon>Metakinetoplastina</taxon>
        <taxon>Trypanosomatida</taxon>
        <taxon>Trypanosomatidae</taxon>
        <taxon>Strigomonadinae</taxon>
        <taxon>Angomonas</taxon>
    </lineage>
</organism>
<evidence type="ECO:0000313" key="4">
    <source>
        <dbReference type="Proteomes" id="UP000515908"/>
    </source>
</evidence>
<dbReference type="SUPFAM" id="SSF118310">
    <property type="entry name" value="AN1-like Zinc finger"/>
    <property type="match status" value="2"/>
</dbReference>
<feature type="chain" id="PRO_5028831091" description="AN1-like Zinc finger containing protein" evidence="2">
    <location>
        <begin position="17"/>
        <end position="402"/>
    </location>
</feature>
<evidence type="ECO:0008006" key="5">
    <source>
        <dbReference type="Google" id="ProtNLM"/>
    </source>
</evidence>
<dbReference type="GO" id="GO:0005737">
    <property type="term" value="C:cytoplasm"/>
    <property type="evidence" value="ECO:0007669"/>
    <property type="project" value="TreeGrafter"/>
</dbReference>
<evidence type="ECO:0000256" key="2">
    <source>
        <dbReference type="SAM" id="SignalP"/>
    </source>
</evidence>
<dbReference type="VEuPathDB" id="TriTrypDB:ADEAN_000467200"/>
<feature type="region of interest" description="Disordered" evidence="1">
    <location>
        <begin position="136"/>
        <end position="162"/>
    </location>
</feature>